<dbReference type="AlphaFoldDB" id="A0A2V1DRP2"/>
<feature type="compositionally biased region" description="Acidic residues" evidence="1">
    <location>
        <begin position="397"/>
        <end position="409"/>
    </location>
</feature>
<feature type="region of interest" description="Disordered" evidence="1">
    <location>
        <begin position="384"/>
        <end position="428"/>
    </location>
</feature>
<evidence type="ECO:0000313" key="2">
    <source>
        <dbReference type="EMBL" id="PVI00943.1"/>
    </source>
</evidence>
<feature type="region of interest" description="Disordered" evidence="1">
    <location>
        <begin position="304"/>
        <end position="334"/>
    </location>
</feature>
<reference evidence="2 3" key="1">
    <citation type="journal article" date="2018" name="Sci. Rep.">
        <title>Comparative genomics provides insights into the lifestyle and reveals functional heterogeneity of dark septate endophytic fungi.</title>
        <authorList>
            <person name="Knapp D.G."/>
            <person name="Nemeth J.B."/>
            <person name="Barry K."/>
            <person name="Hainaut M."/>
            <person name="Henrissat B."/>
            <person name="Johnson J."/>
            <person name="Kuo A."/>
            <person name="Lim J.H.P."/>
            <person name="Lipzen A."/>
            <person name="Nolan M."/>
            <person name="Ohm R.A."/>
            <person name="Tamas L."/>
            <person name="Grigoriev I.V."/>
            <person name="Spatafora J.W."/>
            <person name="Nagy L.G."/>
            <person name="Kovacs G.M."/>
        </authorList>
    </citation>
    <scope>NUCLEOTIDE SEQUENCE [LARGE SCALE GENOMIC DNA]</scope>
    <source>
        <strain evidence="2 3">DSE2036</strain>
    </source>
</reference>
<accession>A0A2V1DRP2</accession>
<keyword evidence="3" id="KW-1185">Reference proteome</keyword>
<feature type="compositionally biased region" description="Low complexity" evidence="1">
    <location>
        <begin position="111"/>
        <end position="121"/>
    </location>
</feature>
<name>A0A2V1DRP2_9PLEO</name>
<feature type="region of interest" description="Disordered" evidence="1">
    <location>
        <begin position="99"/>
        <end position="159"/>
    </location>
</feature>
<organism evidence="2 3">
    <name type="scientific">Periconia macrospinosa</name>
    <dbReference type="NCBI Taxonomy" id="97972"/>
    <lineage>
        <taxon>Eukaryota</taxon>
        <taxon>Fungi</taxon>
        <taxon>Dikarya</taxon>
        <taxon>Ascomycota</taxon>
        <taxon>Pezizomycotina</taxon>
        <taxon>Dothideomycetes</taxon>
        <taxon>Pleosporomycetidae</taxon>
        <taxon>Pleosporales</taxon>
        <taxon>Massarineae</taxon>
        <taxon>Periconiaceae</taxon>
        <taxon>Periconia</taxon>
    </lineage>
</organism>
<protein>
    <submittedName>
        <fullName evidence="2">Uncharacterized protein</fullName>
    </submittedName>
</protein>
<proteinExistence type="predicted"/>
<sequence>MHDMDRGSGRGRQFLLDLYGAAPKVSSAETILTANITIHFPDNVRFERLTRYSLKLAITEPEVSRHVETQNCFPAGCETLYSPSGSPCWQPSLSNTPTLECGDGPEKDEPTASPCPTSSASENDTVQRPGENSRTEDSVNTFRKGETTTKSKRKASEQFPTRTMFENGAAFQGNTRLALDKFEHVDLELVTKRQKVARRVDSGIKMSPPASVDGGAETASSDGYAWMDEDLDNVTTKCFGNATAQAARPICQRNWDKKLNDETSSDSQPEHRKSRAYEASLAGSKIMPSLRKKGSVKRMVFRRSTAHSDLNAPDESQRVDSASPPGFVPEQNENTTPGLHAAAPLSQADIQRNYMDFLRSSCDETKATVTNNGEQQEFERIFMGDDSSVGNERNTDTDVDGDDTVSFDMEDYRSSSREVEEEANAPAS</sequence>
<feature type="compositionally biased region" description="Acidic residues" evidence="1">
    <location>
        <begin position="419"/>
        <end position="428"/>
    </location>
</feature>
<dbReference type="Proteomes" id="UP000244855">
    <property type="component" value="Unassembled WGS sequence"/>
</dbReference>
<feature type="compositionally biased region" description="Basic and acidic residues" evidence="1">
    <location>
        <begin position="131"/>
        <end position="149"/>
    </location>
</feature>
<gene>
    <name evidence="2" type="ORF">DM02DRAFT_370567</name>
</gene>
<feature type="region of interest" description="Disordered" evidence="1">
    <location>
        <begin position="259"/>
        <end position="280"/>
    </location>
</feature>
<dbReference type="EMBL" id="KZ805365">
    <property type="protein sequence ID" value="PVI00943.1"/>
    <property type="molecule type" value="Genomic_DNA"/>
</dbReference>
<evidence type="ECO:0000256" key="1">
    <source>
        <dbReference type="SAM" id="MobiDB-lite"/>
    </source>
</evidence>
<evidence type="ECO:0000313" key="3">
    <source>
        <dbReference type="Proteomes" id="UP000244855"/>
    </source>
</evidence>
<dbReference type="OrthoDB" id="5330058at2759"/>